<dbReference type="Proteomes" id="UP000076038">
    <property type="component" value="Chromosome"/>
</dbReference>
<dbReference type="KEGG" id="rhs:A3Q41_00535"/>
<gene>
    <name evidence="3" type="ORF">A3Q41_00535</name>
</gene>
<dbReference type="Gene3D" id="3.40.710.10">
    <property type="entry name" value="DD-peptidase/beta-lactamase superfamily"/>
    <property type="match status" value="1"/>
</dbReference>
<dbReference type="Gene3D" id="1.10.8.620">
    <property type="entry name" value="ORF12 helical bundle domain-like"/>
    <property type="match status" value="1"/>
</dbReference>
<dbReference type="PROSITE" id="PS51257">
    <property type="entry name" value="PROKAR_LIPOPROTEIN"/>
    <property type="match status" value="1"/>
</dbReference>
<dbReference type="Pfam" id="PF13354">
    <property type="entry name" value="Beta-lactamase2"/>
    <property type="match status" value="1"/>
</dbReference>
<sequence length="448" mass="47198">MTTRTVTRLAGVVVAVTLTLSACGGPSETPTPTTTTAPAFAIDTSTPLGEINDRILQWINADAAPDPAAVDAVTGPELAAALEPMGGLVTPLEQLRAGAPNVATGFEAGPDSAVLRFTTAGIPATITTSLGADGTLDGILASPETPKISSFDELDAALSKVAPNYSYSASRLNGGECESVYSVNADAMLPLGSVFKLYVLGALTDEIEAGSVRWDEQLTIRDENKSAPSGELQNRRDGTTVSVREAAEKMISLSDNTATDLLMERLGRGRVEAQLATMGHHDPAAMTPMMDTRQFFVIGFGNPNLRSEWADADADAREQLLKQADSRPLDIDFENFLDNPASADGVEWFANAQDVCAAVGYLATGPSAEENRRILAITPGVQLDHARWPYSGFKGGNAPGDLAAAFLTTDASGQDWIVTEQFRADGAIDLIPSSYAFLVAQEAFALLK</sequence>
<evidence type="ECO:0000313" key="4">
    <source>
        <dbReference type="Proteomes" id="UP000076038"/>
    </source>
</evidence>
<dbReference type="GO" id="GO:0008800">
    <property type="term" value="F:beta-lactamase activity"/>
    <property type="evidence" value="ECO:0007669"/>
    <property type="project" value="InterPro"/>
</dbReference>
<dbReference type="InterPro" id="IPR045155">
    <property type="entry name" value="Beta-lactam_cat"/>
</dbReference>
<reference evidence="4" key="2">
    <citation type="submission" date="2016-04" db="EMBL/GenBank/DDBJ databases">
        <title>Complete Genome and Plasmid Sequences for Rhodococcus fascians D188 and Draft Sequences for Rhodococcus spp. Isolates PBTS 1 and PBTS 2.</title>
        <authorList>
            <person name="Stamer R."/>
            <person name="Vereecke D."/>
            <person name="Zhang Y."/>
            <person name="Schilkey F."/>
            <person name="Devitt N."/>
            <person name="Randall J."/>
        </authorList>
    </citation>
    <scope>NUCLEOTIDE SEQUENCE [LARGE SCALE GENOMIC DNA]</scope>
    <source>
        <strain evidence="4">PBTS2</strain>
    </source>
</reference>
<evidence type="ECO:0000259" key="2">
    <source>
        <dbReference type="Pfam" id="PF13354"/>
    </source>
</evidence>
<dbReference type="PANTHER" id="PTHR35333">
    <property type="entry name" value="BETA-LACTAMASE"/>
    <property type="match status" value="1"/>
</dbReference>
<dbReference type="Gene3D" id="3.10.450.280">
    <property type="match status" value="1"/>
</dbReference>
<organism evidence="3 4">
    <name type="scientific">Rhodococcoides fascians</name>
    <name type="common">Rhodococcus fascians</name>
    <dbReference type="NCBI Taxonomy" id="1828"/>
    <lineage>
        <taxon>Bacteria</taxon>
        <taxon>Bacillati</taxon>
        <taxon>Actinomycetota</taxon>
        <taxon>Actinomycetes</taxon>
        <taxon>Mycobacteriales</taxon>
        <taxon>Nocardiaceae</taxon>
        <taxon>Rhodococcoides</taxon>
    </lineage>
</organism>
<protein>
    <recommendedName>
        <fullName evidence="2">Beta-lactamase class A catalytic domain-containing protein</fullName>
    </recommendedName>
</protein>
<keyword evidence="4" id="KW-1185">Reference proteome</keyword>
<evidence type="ECO:0000256" key="1">
    <source>
        <dbReference type="SAM" id="SignalP"/>
    </source>
</evidence>
<reference evidence="3 4" key="1">
    <citation type="journal article" date="2016" name="Genome Announc.">
        <title>Complete Genome and Plasmid Sequences for Rhodococcus fascians D188 and Draft Sequences for Rhodococcus Isolates PBTS 1 and PBTS 2.</title>
        <authorList>
            <person name="Stamler R.A."/>
            <person name="Vereecke D."/>
            <person name="Zhang Y."/>
            <person name="Schilkey F."/>
            <person name="Devitt N."/>
            <person name="Randall J.J."/>
        </authorList>
    </citation>
    <scope>NUCLEOTIDE SEQUENCE [LARGE SCALE GENOMIC DNA]</scope>
    <source>
        <strain evidence="3 4">PBTS2</strain>
    </source>
</reference>
<dbReference type="OrthoDB" id="108135at2"/>
<accession>A0A143QF84</accession>
<dbReference type="InterPro" id="IPR000871">
    <property type="entry name" value="Beta-lactam_class-A"/>
</dbReference>
<dbReference type="PATRIC" id="fig|1653479.3.peg.545"/>
<dbReference type="PANTHER" id="PTHR35333:SF5">
    <property type="entry name" value="CONSERVED LIPOPROTEIN LPQF-RELATED"/>
    <property type="match status" value="1"/>
</dbReference>
<keyword evidence="1" id="KW-0732">Signal</keyword>
<proteinExistence type="predicted"/>
<name>A0A143QF84_RHOFA</name>
<dbReference type="EMBL" id="CP015220">
    <property type="protein sequence ID" value="AMY21855.1"/>
    <property type="molecule type" value="Genomic_DNA"/>
</dbReference>
<feature type="signal peptide" evidence="1">
    <location>
        <begin position="1"/>
        <end position="24"/>
    </location>
</feature>
<dbReference type="SUPFAM" id="SSF56601">
    <property type="entry name" value="beta-lactamase/transpeptidase-like"/>
    <property type="match status" value="1"/>
</dbReference>
<feature type="chain" id="PRO_5039531360" description="Beta-lactamase class A catalytic domain-containing protein" evidence="1">
    <location>
        <begin position="25"/>
        <end position="448"/>
    </location>
</feature>
<dbReference type="GO" id="GO:0046677">
    <property type="term" value="P:response to antibiotic"/>
    <property type="evidence" value="ECO:0007669"/>
    <property type="project" value="InterPro"/>
</dbReference>
<feature type="domain" description="Beta-lactamase class A catalytic" evidence="2">
    <location>
        <begin position="180"/>
        <end position="294"/>
    </location>
</feature>
<dbReference type="RefSeq" id="WP_063216128.1">
    <property type="nucleotide sequence ID" value="NZ_CP015220.1"/>
</dbReference>
<dbReference type="GO" id="GO:0030655">
    <property type="term" value="P:beta-lactam antibiotic catabolic process"/>
    <property type="evidence" value="ECO:0007669"/>
    <property type="project" value="InterPro"/>
</dbReference>
<dbReference type="InterPro" id="IPR012338">
    <property type="entry name" value="Beta-lactam/transpept-like"/>
</dbReference>
<evidence type="ECO:0000313" key="3">
    <source>
        <dbReference type="EMBL" id="AMY21855.1"/>
    </source>
</evidence>
<dbReference type="AlphaFoldDB" id="A0A143QF84"/>